<dbReference type="FunFam" id="3.30.310.10:FF:000011">
    <property type="entry name" value="Coatomer subunit gamma"/>
    <property type="match status" value="1"/>
</dbReference>
<dbReference type="Gene3D" id="2.60.40.1480">
    <property type="entry name" value="Coatomer, gamma subunit, appendage domain"/>
    <property type="match status" value="1"/>
</dbReference>
<keyword evidence="4 11" id="KW-0963">Cytoplasm</keyword>
<dbReference type="InterPro" id="IPR002553">
    <property type="entry name" value="Clathrin/coatomer_adapt-like_N"/>
</dbReference>
<dbReference type="GO" id="GO:0000139">
    <property type="term" value="C:Golgi membrane"/>
    <property type="evidence" value="ECO:0007669"/>
    <property type="project" value="UniProtKB-SubCell"/>
</dbReference>
<organism evidence="16 17">
    <name type="scientific">Fasciolopsis buskii</name>
    <dbReference type="NCBI Taxonomy" id="27845"/>
    <lineage>
        <taxon>Eukaryota</taxon>
        <taxon>Metazoa</taxon>
        <taxon>Spiralia</taxon>
        <taxon>Lophotrochozoa</taxon>
        <taxon>Platyhelminthes</taxon>
        <taxon>Trematoda</taxon>
        <taxon>Digenea</taxon>
        <taxon>Plagiorchiida</taxon>
        <taxon>Echinostomata</taxon>
        <taxon>Echinostomatoidea</taxon>
        <taxon>Fasciolidae</taxon>
        <taxon>Fasciolopsis</taxon>
    </lineage>
</organism>
<dbReference type="SUPFAM" id="SSF55711">
    <property type="entry name" value="Subdomain of clathrin and coatomer appendage domain"/>
    <property type="match status" value="1"/>
</dbReference>
<sequence>MNVLKKDKKDEDEGFGAFYARADKTSVLQEARTFNETPINPRKCIRILTKILVVIGQGEKIGKTEATQTFFAITKLFQSTDPNLRRMVYLVIKELSALAEDVIIVTSSLTKDMTGPEVGFRGPAIRALCTITDATMVQSIERYLKQAIVDKNPAIASAVLTSAFKLMQHCPDVIKRWVNECQEAANSSRIMVQYHALGLLYVIRRKDRLAITKMIQKFTRSGLRSPYAFCIMLRIVAKQIDEEGLRGNEQLFEFMESSLRHKSEMVMYEAARAIVNLRGTTALGLAPAISVLQLLCSSPKPALRYAAVRTLNNVATTHPAALSSCNLDLEQLIRDSNRSIATLAITTLLKTGNENNVEPLLKNVCPFMTEITDEFKIVVLESIRALATKYPKKYNVLLNFLSGLLRDSAGYLFKKAVVSVMETIIKTVPEAKNLGLLQLCEFIEDCEHVKLTQRILHLLGREGPFLKRPRQFTRYIYNRVMLESAPVKCTATTALARFAAQNEEMLPSILVLLKRIMLDEDDEVRDRAAFYYYILSSNDTTLKNSYLLTEEMYVSSSGLERALLEYTQDSHAAICGQFSLATVPVATPAQPPTGLGAELLLTSLEKGNAPSTNTEGVLAGTGETRATGGTGRLSDRYAEQLKSVPQLAGIGPLFRSSEPIELSEADTEYVVTCIKHTFPEHLVLQFECTNTMSDQRLEDVFVEVEPEDAEFEIVDTVPCKSLPYNTPSNTYVLIRLPDSSGPQSTVFTNILKFTVKDADSEPADSGLPDEYELEDLNLNISDHIQRILKRNFGLAWQELPTDTEVEETYVLTKHKTITDTIQQVVDHLGLQPCDRTEQMQQEKSSHQLLLSGMFRGGHPVLARCKLARIVPEATKQTGTSHGISLQITVRSSNAQISRVVADAIE</sequence>
<feature type="region of interest" description="Disordered" evidence="12">
    <location>
        <begin position="610"/>
        <end position="631"/>
    </location>
</feature>
<comment type="subcellular location">
    <subcellularLocation>
        <location evidence="11">Cytoplasm</location>
    </subcellularLocation>
    <subcellularLocation>
        <location evidence="1 11">Golgi apparatus membrane</location>
        <topology evidence="1 11">Peripheral membrane protein</topology>
        <orientation evidence="1 11">Cytoplasmic side</orientation>
    </subcellularLocation>
    <subcellularLocation>
        <location evidence="11">Cytoplasmic vesicle</location>
        <location evidence="11">COPI-coated vesicle membrane</location>
        <topology evidence="11">Peripheral membrane protein</topology>
        <orientation evidence="11">Cytoplasmic side</orientation>
    </subcellularLocation>
</comment>
<keyword evidence="5" id="KW-0677">Repeat</keyword>
<dbReference type="FunFam" id="2.60.40.1480:FF:000001">
    <property type="entry name" value="Coatomer subunit gamma"/>
    <property type="match status" value="1"/>
</dbReference>
<dbReference type="InterPro" id="IPR013040">
    <property type="entry name" value="Coatomer_gsu_app_Ig-like_dom"/>
</dbReference>
<dbReference type="InterPro" id="IPR032154">
    <property type="entry name" value="Coatomer_g_Cpla"/>
</dbReference>
<evidence type="ECO:0000256" key="5">
    <source>
        <dbReference type="ARBA" id="ARBA00022737"/>
    </source>
</evidence>
<dbReference type="GO" id="GO:0072384">
    <property type="term" value="P:organelle transport along microtubule"/>
    <property type="evidence" value="ECO:0007669"/>
    <property type="project" value="TreeGrafter"/>
</dbReference>
<dbReference type="GO" id="GO:0006888">
    <property type="term" value="P:endoplasmic reticulum to Golgi vesicle-mediated transport"/>
    <property type="evidence" value="ECO:0007669"/>
    <property type="project" value="TreeGrafter"/>
</dbReference>
<dbReference type="SUPFAM" id="SSF48371">
    <property type="entry name" value="ARM repeat"/>
    <property type="match status" value="1"/>
</dbReference>
<dbReference type="GO" id="GO:0030126">
    <property type="term" value="C:COPI vesicle coat"/>
    <property type="evidence" value="ECO:0007669"/>
    <property type="project" value="InterPro"/>
</dbReference>
<keyword evidence="6 11" id="KW-0931">ER-Golgi transport</keyword>
<evidence type="ECO:0000259" key="15">
    <source>
        <dbReference type="Pfam" id="PF16381"/>
    </source>
</evidence>
<dbReference type="Proteomes" id="UP000728185">
    <property type="component" value="Unassembled WGS sequence"/>
</dbReference>
<evidence type="ECO:0000313" key="17">
    <source>
        <dbReference type="Proteomes" id="UP000728185"/>
    </source>
</evidence>
<dbReference type="GO" id="GO:0005783">
    <property type="term" value="C:endoplasmic reticulum"/>
    <property type="evidence" value="ECO:0007669"/>
    <property type="project" value="TreeGrafter"/>
</dbReference>
<dbReference type="PANTHER" id="PTHR10261">
    <property type="entry name" value="COATOMER SUBUNIT GAMMA"/>
    <property type="match status" value="1"/>
</dbReference>
<keyword evidence="7 11" id="KW-0653">Protein transport</keyword>
<evidence type="ECO:0000256" key="3">
    <source>
        <dbReference type="ARBA" id="ARBA00022448"/>
    </source>
</evidence>
<evidence type="ECO:0000256" key="4">
    <source>
        <dbReference type="ARBA" id="ARBA00022490"/>
    </source>
</evidence>
<dbReference type="GO" id="GO:0009306">
    <property type="term" value="P:protein secretion"/>
    <property type="evidence" value="ECO:0007669"/>
    <property type="project" value="TreeGrafter"/>
</dbReference>
<feature type="domain" description="Coatomer gamma subunit appendage Ig-like subdomain" evidence="14">
    <location>
        <begin position="636"/>
        <end position="779"/>
    </location>
</feature>
<dbReference type="InterPro" id="IPR037067">
    <property type="entry name" value="Coatomer_gsu_app_sf"/>
</dbReference>
<keyword evidence="10 11" id="KW-0968">Cytoplasmic vesicle</keyword>
<dbReference type="EMBL" id="LUCM01008747">
    <property type="protein sequence ID" value="KAA0187954.1"/>
    <property type="molecule type" value="Genomic_DNA"/>
</dbReference>
<comment type="subunit">
    <text evidence="11">Oligomeric complex.</text>
</comment>
<evidence type="ECO:0000256" key="9">
    <source>
        <dbReference type="ARBA" id="ARBA00023136"/>
    </source>
</evidence>
<evidence type="ECO:0000256" key="2">
    <source>
        <dbReference type="ARBA" id="ARBA00010720"/>
    </source>
</evidence>
<dbReference type="PANTHER" id="PTHR10261:SF0">
    <property type="entry name" value="COATOMER SUBUNIT GAMMA-2"/>
    <property type="match status" value="1"/>
</dbReference>
<protein>
    <recommendedName>
        <fullName evidence="11">Coatomer subunit gamma</fullName>
    </recommendedName>
</protein>
<evidence type="ECO:0000259" key="13">
    <source>
        <dbReference type="Pfam" id="PF01602"/>
    </source>
</evidence>
<proteinExistence type="inferred from homology"/>
<dbReference type="GO" id="GO:0005198">
    <property type="term" value="F:structural molecule activity"/>
    <property type="evidence" value="ECO:0007669"/>
    <property type="project" value="InterPro"/>
</dbReference>
<dbReference type="OrthoDB" id="1074925at2759"/>
<dbReference type="InterPro" id="IPR012295">
    <property type="entry name" value="TBP_dom_sf"/>
</dbReference>
<dbReference type="Pfam" id="PF16381">
    <property type="entry name" value="Coatomer_g_Cpla"/>
    <property type="match status" value="1"/>
</dbReference>
<feature type="domain" description="Clathrin/coatomer adaptor adaptin-like N-terminal" evidence="13">
    <location>
        <begin position="25"/>
        <end position="538"/>
    </location>
</feature>
<keyword evidence="9 11" id="KW-0472">Membrane</keyword>
<evidence type="ECO:0000256" key="12">
    <source>
        <dbReference type="SAM" id="MobiDB-lite"/>
    </source>
</evidence>
<comment type="function">
    <text evidence="11">The coatomer is a cytosolic protein complex that binds to dilysine motifs and reversibly associates with Golgi non-clathrin-coated vesicles, which further mediate biosynthetic protein transport from the ER, via the Golgi up to the trans Golgi network. Coatomer complex is required for budding from Golgi membranes, and is essential for the retrograde Golgi-to-ER transport of dilysine-tagged proteins.</text>
</comment>
<keyword evidence="3 11" id="KW-0813">Transport</keyword>
<dbReference type="Pfam" id="PF01602">
    <property type="entry name" value="Adaptin_N"/>
    <property type="match status" value="1"/>
</dbReference>
<evidence type="ECO:0000259" key="14">
    <source>
        <dbReference type="Pfam" id="PF08752"/>
    </source>
</evidence>
<comment type="caution">
    <text evidence="16">The sequence shown here is derived from an EMBL/GenBank/DDBJ whole genome shotgun (WGS) entry which is preliminary data.</text>
</comment>
<dbReference type="InterPro" id="IPR011989">
    <property type="entry name" value="ARM-like"/>
</dbReference>
<accession>A0A8E0RPE1</accession>
<evidence type="ECO:0000256" key="10">
    <source>
        <dbReference type="ARBA" id="ARBA00023329"/>
    </source>
</evidence>
<evidence type="ECO:0000313" key="16">
    <source>
        <dbReference type="EMBL" id="KAA0187954.1"/>
    </source>
</evidence>
<dbReference type="Gene3D" id="1.25.10.10">
    <property type="entry name" value="Leucine-rich Repeat Variant"/>
    <property type="match status" value="1"/>
</dbReference>
<name>A0A8E0RPE1_9TREM</name>
<dbReference type="SUPFAM" id="SSF49348">
    <property type="entry name" value="Clathrin adaptor appendage domain"/>
    <property type="match status" value="1"/>
</dbReference>
<dbReference type="Gene3D" id="3.30.310.10">
    <property type="entry name" value="TATA-Binding Protein"/>
    <property type="match status" value="1"/>
</dbReference>
<keyword evidence="17" id="KW-1185">Reference proteome</keyword>
<dbReference type="PIRSF" id="PIRSF037093">
    <property type="entry name" value="Coatomer_gamma_subunit"/>
    <property type="match status" value="1"/>
</dbReference>
<dbReference type="InterPro" id="IPR016024">
    <property type="entry name" value="ARM-type_fold"/>
</dbReference>
<dbReference type="InterPro" id="IPR013041">
    <property type="entry name" value="Clathrin_app_Ig-like_sf"/>
</dbReference>
<gene>
    <name evidence="16" type="ORF">FBUS_09308</name>
</gene>
<dbReference type="Pfam" id="PF08752">
    <property type="entry name" value="COP-gamma_platf"/>
    <property type="match status" value="1"/>
</dbReference>
<evidence type="ECO:0000256" key="1">
    <source>
        <dbReference type="ARBA" id="ARBA00004255"/>
    </source>
</evidence>
<dbReference type="GO" id="GO:0005793">
    <property type="term" value="C:endoplasmic reticulum-Golgi intermediate compartment"/>
    <property type="evidence" value="ECO:0007669"/>
    <property type="project" value="TreeGrafter"/>
</dbReference>
<evidence type="ECO:0000256" key="7">
    <source>
        <dbReference type="ARBA" id="ARBA00022927"/>
    </source>
</evidence>
<dbReference type="InterPro" id="IPR017106">
    <property type="entry name" value="Coatomer_gsu"/>
</dbReference>
<keyword evidence="8 11" id="KW-0333">Golgi apparatus</keyword>
<evidence type="ECO:0000256" key="6">
    <source>
        <dbReference type="ARBA" id="ARBA00022892"/>
    </source>
</evidence>
<dbReference type="GO" id="GO:0006891">
    <property type="term" value="P:intra-Golgi vesicle-mediated transport"/>
    <property type="evidence" value="ECO:0007669"/>
    <property type="project" value="TreeGrafter"/>
</dbReference>
<dbReference type="AlphaFoldDB" id="A0A8E0RPE1"/>
<evidence type="ECO:0000256" key="8">
    <source>
        <dbReference type="ARBA" id="ARBA00023034"/>
    </source>
</evidence>
<feature type="domain" description="Coatomer subunit gamma C-terminal" evidence="15">
    <location>
        <begin position="781"/>
        <end position="904"/>
    </location>
</feature>
<reference evidence="16" key="1">
    <citation type="submission" date="2019-05" db="EMBL/GenBank/DDBJ databases">
        <title>Annotation for the trematode Fasciolopsis buski.</title>
        <authorList>
            <person name="Choi Y.-J."/>
        </authorList>
    </citation>
    <scope>NUCLEOTIDE SEQUENCE</scope>
    <source>
        <strain evidence="16">HT</strain>
        <tissue evidence="16">Whole worm</tissue>
    </source>
</reference>
<evidence type="ECO:0000256" key="11">
    <source>
        <dbReference type="PIRNR" id="PIRNR037093"/>
    </source>
</evidence>
<comment type="similarity">
    <text evidence="2 11">Belongs to the COPG family.</text>
</comment>
<dbReference type="GO" id="GO:0006886">
    <property type="term" value="P:intracellular protein transport"/>
    <property type="evidence" value="ECO:0007669"/>
    <property type="project" value="InterPro"/>
</dbReference>
<dbReference type="InterPro" id="IPR009028">
    <property type="entry name" value="Coatomer/calthrin_app_sub_C"/>
</dbReference>